<dbReference type="Proteomes" id="UP000304914">
    <property type="component" value="Chromosome"/>
</dbReference>
<dbReference type="AlphaFoldDB" id="A0A4U9XN07"/>
<name>A0A4U9XN07_9STRE</name>
<accession>A0A4U9XN07</accession>
<dbReference type="RefSeq" id="WP_138068073.1">
    <property type="nucleotide sequence ID" value="NZ_LR594035.1"/>
</dbReference>
<reference evidence="1 2" key="1">
    <citation type="submission" date="2019-05" db="EMBL/GenBank/DDBJ databases">
        <authorList>
            <consortium name="Pathogen Informatics"/>
        </authorList>
    </citation>
    <scope>NUCLEOTIDE SEQUENCE [LARGE SCALE GENOMIC DNA]</scope>
    <source>
        <strain evidence="1 2">NCTC5385</strain>
    </source>
</reference>
<proteinExistence type="predicted"/>
<gene>
    <name evidence="1" type="ORF">NCTC5385_00451</name>
</gene>
<organism evidence="1 2">
    <name type="scientific">Streptococcus pseudoporcinus</name>
    <dbReference type="NCBI Taxonomy" id="361101"/>
    <lineage>
        <taxon>Bacteria</taxon>
        <taxon>Bacillati</taxon>
        <taxon>Bacillota</taxon>
        <taxon>Bacilli</taxon>
        <taxon>Lactobacillales</taxon>
        <taxon>Streptococcaceae</taxon>
        <taxon>Streptococcus</taxon>
    </lineage>
</organism>
<evidence type="ECO:0000313" key="2">
    <source>
        <dbReference type="Proteomes" id="UP000304914"/>
    </source>
</evidence>
<evidence type="ECO:0000313" key="1">
    <source>
        <dbReference type="EMBL" id="VTS14940.1"/>
    </source>
</evidence>
<sequence length="139" mass="15920">MRRSISIDGVNHELASNAFTPIAYKAEFGRDYFSDLLSMFKNEESKLALAELVKNPDIDPSQIDLSILADFDMTFFNRMFWVLAKSANPKITPYQEFFMSMESFPINEVAQLIMEMISQETTTSKKLTQVQAQAMNLSR</sequence>
<protein>
    <submittedName>
        <fullName evidence="1">Prophage pi2 protein 40</fullName>
    </submittedName>
</protein>
<dbReference type="EMBL" id="LR594035">
    <property type="protein sequence ID" value="VTS14940.1"/>
    <property type="molecule type" value="Genomic_DNA"/>
</dbReference>